<sequence length="419" mass="45167">MTGRTDVTVCVAGGGPAGTVLGLLLARSGIGVAVLEKHGDFLRDFRGDTIHPSTLDVLDEIGLGERFERLDHRKVTGLDVVTGDGEFSVADLGALRERHPYIAMVPQWDFLTMITEAAAELPGFRLLMNAEATGLIEDGGRVAGVRYRDADGAEREIRADLTVAADGRHSTLRRAARLPVRNLGAPMDVAWFRLPREPGDRENAFLRPADGRLMALLDRGTYWQIAYVVPKGGWSRVRARGAAALRADVAELVPFLAGRAGDLELDGISVLDVRVDRLRRWYRPGLLCIGDAAHAMSPIGGVGINLAIQDAVATANRIVPALRRTGTVAVSDLAAVQRRRVPPTMAVQAFQLAVQRFVVRRALEGRPPAIGKAADRARLVPSVQRLLARLMGYGPLPEHVRTPALAALPERVGSPAMSS</sequence>
<dbReference type="PRINTS" id="PR00420">
    <property type="entry name" value="RNGMNOXGNASE"/>
</dbReference>
<gene>
    <name evidence="3" type="ORF">ACFPCY_39140</name>
</gene>
<evidence type="ECO:0000313" key="4">
    <source>
        <dbReference type="Proteomes" id="UP001595872"/>
    </source>
</evidence>
<proteinExistence type="predicted"/>
<dbReference type="InterPro" id="IPR050631">
    <property type="entry name" value="PheA/TfdB_FAD_monoxygenase"/>
</dbReference>
<dbReference type="Gene3D" id="3.50.50.60">
    <property type="entry name" value="FAD/NAD(P)-binding domain"/>
    <property type="match status" value="2"/>
</dbReference>
<name>A0ABV9U9X7_9ACTN</name>
<dbReference type="PANTHER" id="PTHR43476:SF5">
    <property type="entry name" value="FAD-DEPENDENT MONOOXYGENASE"/>
    <property type="match status" value="1"/>
</dbReference>
<dbReference type="InterPro" id="IPR002938">
    <property type="entry name" value="FAD-bd"/>
</dbReference>
<dbReference type="Proteomes" id="UP001595872">
    <property type="component" value="Unassembled WGS sequence"/>
</dbReference>
<evidence type="ECO:0000259" key="2">
    <source>
        <dbReference type="Pfam" id="PF01494"/>
    </source>
</evidence>
<reference evidence="4" key="1">
    <citation type="journal article" date="2019" name="Int. J. Syst. Evol. Microbiol.">
        <title>The Global Catalogue of Microorganisms (GCM) 10K type strain sequencing project: providing services to taxonomists for standard genome sequencing and annotation.</title>
        <authorList>
            <consortium name="The Broad Institute Genomics Platform"/>
            <consortium name="The Broad Institute Genome Sequencing Center for Infectious Disease"/>
            <person name="Wu L."/>
            <person name="Ma J."/>
        </authorList>
    </citation>
    <scope>NUCLEOTIDE SEQUENCE [LARGE SCALE GENOMIC DNA]</scope>
    <source>
        <strain evidence="4">KLKA75</strain>
    </source>
</reference>
<keyword evidence="4" id="KW-1185">Reference proteome</keyword>
<dbReference type="PANTHER" id="PTHR43476">
    <property type="entry name" value="3-(3-HYDROXY-PHENYL)PROPIONATE/3-HYDROXYCINNAMIC ACID HYDROXYLASE"/>
    <property type="match status" value="1"/>
</dbReference>
<dbReference type="SUPFAM" id="SSF51905">
    <property type="entry name" value="FAD/NAD(P)-binding domain"/>
    <property type="match status" value="1"/>
</dbReference>
<accession>A0ABV9U9X7</accession>
<evidence type="ECO:0000313" key="3">
    <source>
        <dbReference type="EMBL" id="MFC4913368.1"/>
    </source>
</evidence>
<dbReference type="Pfam" id="PF01494">
    <property type="entry name" value="FAD_binding_3"/>
    <property type="match status" value="1"/>
</dbReference>
<dbReference type="NCBIfam" id="NF004833">
    <property type="entry name" value="PRK06185.1-1"/>
    <property type="match status" value="1"/>
</dbReference>
<feature type="domain" description="FAD-binding" evidence="2">
    <location>
        <begin position="6"/>
        <end position="342"/>
    </location>
</feature>
<evidence type="ECO:0000256" key="1">
    <source>
        <dbReference type="ARBA" id="ARBA00023002"/>
    </source>
</evidence>
<dbReference type="EMBL" id="JBHSIT010000016">
    <property type="protein sequence ID" value="MFC4913368.1"/>
    <property type="molecule type" value="Genomic_DNA"/>
</dbReference>
<protein>
    <submittedName>
        <fullName evidence="3">FAD-dependent oxidoreductase</fullName>
    </submittedName>
</protein>
<dbReference type="InterPro" id="IPR036188">
    <property type="entry name" value="FAD/NAD-bd_sf"/>
</dbReference>
<keyword evidence="1" id="KW-0560">Oxidoreductase</keyword>
<dbReference type="NCBIfam" id="NF004834">
    <property type="entry name" value="PRK06185.1-3"/>
    <property type="match status" value="1"/>
</dbReference>
<comment type="caution">
    <text evidence="3">The sequence shown here is derived from an EMBL/GenBank/DDBJ whole genome shotgun (WGS) entry which is preliminary data.</text>
</comment>
<organism evidence="3 4">
    <name type="scientific">Actinomadura gamaensis</name>
    <dbReference type="NCBI Taxonomy" id="1763541"/>
    <lineage>
        <taxon>Bacteria</taxon>
        <taxon>Bacillati</taxon>
        <taxon>Actinomycetota</taxon>
        <taxon>Actinomycetes</taxon>
        <taxon>Streptosporangiales</taxon>
        <taxon>Thermomonosporaceae</taxon>
        <taxon>Actinomadura</taxon>
    </lineage>
</organism>
<dbReference type="RefSeq" id="WP_378264214.1">
    <property type="nucleotide sequence ID" value="NZ_JBHSIT010000016.1"/>
</dbReference>